<sequence length="301" mass="33771">MKHLISLEALEVIDAIDRKGSFAAAANELYKVPSAISYSVQKLEQDLDIVLFKKVGRKAVLTDAGKVLLEQGREILAATERLAITAKKTHKGYEPVFTLAIDSLLKLDFIYPYIANFYQLMPDIEINVYEEVLGGTLEAILLNRADLVIGIGMHNHAGGPSIKYQLIKQIEWVFVCAPNHPLAEFNSPILQEQMALHRFVVVRDSSRQQAPLNCRLFGKKPMLRVPSIGEKVAAIQLGLGVGFVPRHRVQALLEQKLLIEKPVQESIAPESIYMAWKTTNKGKVLRWFIEQLSHHEFGLPT</sequence>
<dbReference type="GO" id="GO:0003700">
    <property type="term" value="F:DNA-binding transcription factor activity"/>
    <property type="evidence" value="ECO:0007669"/>
    <property type="project" value="InterPro"/>
</dbReference>
<evidence type="ECO:0000256" key="2">
    <source>
        <dbReference type="ARBA" id="ARBA00023015"/>
    </source>
</evidence>
<dbReference type="InterPro" id="IPR000847">
    <property type="entry name" value="LysR_HTH_N"/>
</dbReference>
<name>A0A0F3ILI4_9GAMM</name>
<evidence type="ECO:0000256" key="3">
    <source>
        <dbReference type="ARBA" id="ARBA00023125"/>
    </source>
</evidence>
<dbReference type="Pfam" id="PF03466">
    <property type="entry name" value="LysR_substrate"/>
    <property type="match status" value="1"/>
</dbReference>
<feature type="domain" description="HTH lysR-type" evidence="5">
    <location>
        <begin position="5"/>
        <end position="62"/>
    </location>
</feature>
<dbReference type="SUPFAM" id="SSF53850">
    <property type="entry name" value="Periplasmic binding protein-like II"/>
    <property type="match status" value="1"/>
</dbReference>
<keyword evidence="4" id="KW-0804">Transcription</keyword>
<organism evidence="6 7">
    <name type="scientific">Methylocucumis oryzae</name>
    <dbReference type="NCBI Taxonomy" id="1632867"/>
    <lineage>
        <taxon>Bacteria</taxon>
        <taxon>Pseudomonadati</taxon>
        <taxon>Pseudomonadota</taxon>
        <taxon>Gammaproteobacteria</taxon>
        <taxon>Methylococcales</taxon>
        <taxon>Methylococcaceae</taxon>
        <taxon>Methylocucumis</taxon>
    </lineage>
</organism>
<keyword evidence="7" id="KW-1185">Reference proteome</keyword>
<dbReference type="GO" id="GO:0000976">
    <property type="term" value="F:transcription cis-regulatory region binding"/>
    <property type="evidence" value="ECO:0007669"/>
    <property type="project" value="TreeGrafter"/>
</dbReference>
<reference evidence="7" key="1">
    <citation type="submission" date="2015-03" db="EMBL/GenBank/DDBJ databases">
        <title>Draft genome sequence of a novel methanotroph (Sn10-6) isolated from flooded ricefield rhizosphere in India.</title>
        <authorList>
            <person name="Pandit P.S."/>
            <person name="Pore S.D."/>
            <person name="Arora P."/>
            <person name="Kapse N.G."/>
            <person name="Dhakephalkar P.K."/>
            <person name="Rahalkar M.C."/>
        </authorList>
    </citation>
    <scope>NUCLEOTIDE SEQUENCE [LARGE SCALE GENOMIC DNA]</scope>
    <source>
        <strain evidence="7">Sn10-6</strain>
    </source>
</reference>
<keyword evidence="3" id="KW-0238">DNA-binding</keyword>
<dbReference type="EMBL" id="LAJX01000029">
    <property type="protein sequence ID" value="KJV07527.1"/>
    <property type="molecule type" value="Genomic_DNA"/>
</dbReference>
<evidence type="ECO:0000256" key="4">
    <source>
        <dbReference type="ARBA" id="ARBA00023163"/>
    </source>
</evidence>
<dbReference type="InterPro" id="IPR036390">
    <property type="entry name" value="WH_DNA-bd_sf"/>
</dbReference>
<dbReference type="InterPro" id="IPR036388">
    <property type="entry name" value="WH-like_DNA-bd_sf"/>
</dbReference>
<gene>
    <name evidence="6" type="ORF">VZ94_03935</name>
</gene>
<dbReference type="OrthoDB" id="6988449at2"/>
<comment type="caution">
    <text evidence="6">The sequence shown here is derived from an EMBL/GenBank/DDBJ whole genome shotgun (WGS) entry which is preliminary data.</text>
</comment>
<dbReference type="Pfam" id="PF00126">
    <property type="entry name" value="HTH_1"/>
    <property type="match status" value="1"/>
</dbReference>
<dbReference type="InterPro" id="IPR005119">
    <property type="entry name" value="LysR_subst-bd"/>
</dbReference>
<protein>
    <submittedName>
        <fullName evidence="6">LysR family transcriptional regulator</fullName>
    </submittedName>
</protein>
<dbReference type="RefSeq" id="WP_045778245.1">
    <property type="nucleotide sequence ID" value="NZ_LAJX01000029.1"/>
</dbReference>
<accession>A0A0F3ILI4</accession>
<reference evidence="6 7" key="2">
    <citation type="journal article" date="2016" name="Microb. Ecol.">
        <title>Genome Characteristics of a Novel Type I Methanotroph (Sn10-6) Isolated from a Flooded Indian Rice Field.</title>
        <authorList>
            <person name="Rahalkar M.C."/>
            <person name="Pandit P.S."/>
            <person name="Dhakephalkar P.K."/>
            <person name="Pore S."/>
            <person name="Arora P."/>
            <person name="Kapse N."/>
        </authorList>
    </citation>
    <scope>NUCLEOTIDE SEQUENCE [LARGE SCALE GENOMIC DNA]</scope>
    <source>
        <strain evidence="6 7">Sn10-6</strain>
    </source>
</reference>
<proteinExistence type="inferred from homology"/>
<dbReference type="Proteomes" id="UP000033684">
    <property type="component" value="Unassembled WGS sequence"/>
</dbReference>
<keyword evidence="2" id="KW-0805">Transcription regulation</keyword>
<comment type="similarity">
    <text evidence="1">Belongs to the LysR transcriptional regulatory family.</text>
</comment>
<evidence type="ECO:0000259" key="5">
    <source>
        <dbReference type="PROSITE" id="PS50931"/>
    </source>
</evidence>
<dbReference type="PANTHER" id="PTHR30126">
    <property type="entry name" value="HTH-TYPE TRANSCRIPTIONAL REGULATOR"/>
    <property type="match status" value="1"/>
</dbReference>
<dbReference type="Gene3D" id="3.40.190.290">
    <property type="match status" value="1"/>
</dbReference>
<evidence type="ECO:0000256" key="1">
    <source>
        <dbReference type="ARBA" id="ARBA00009437"/>
    </source>
</evidence>
<dbReference type="Gene3D" id="1.10.10.10">
    <property type="entry name" value="Winged helix-like DNA-binding domain superfamily/Winged helix DNA-binding domain"/>
    <property type="match status" value="1"/>
</dbReference>
<evidence type="ECO:0000313" key="7">
    <source>
        <dbReference type="Proteomes" id="UP000033684"/>
    </source>
</evidence>
<dbReference type="PROSITE" id="PS50931">
    <property type="entry name" value="HTH_LYSR"/>
    <property type="match status" value="1"/>
</dbReference>
<dbReference type="AlphaFoldDB" id="A0A0F3ILI4"/>
<dbReference type="PANTHER" id="PTHR30126:SF4">
    <property type="entry name" value="LYSR FAMILY TRANSCRIPTIONAL REGULATOR"/>
    <property type="match status" value="1"/>
</dbReference>
<evidence type="ECO:0000313" key="6">
    <source>
        <dbReference type="EMBL" id="KJV07527.1"/>
    </source>
</evidence>
<dbReference type="SUPFAM" id="SSF46785">
    <property type="entry name" value="Winged helix' DNA-binding domain"/>
    <property type="match status" value="1"/>
</dbReference>